<evidence type="ECO:0000256" key="4">
    <source>
        <dbReference type="ARBA" id="ARBA00022833"/>
    </source>
</evidence>
<sequence>MFDSSSPVPPAATQVAANAPSGPVTAAVDCCPEAAWFDVSRNGPASYFGFDNLSNKVAQPGQEYWNSGPQISLPSNKETRDGAVWVSVPVGEETELTINFKGAAACIGNCTYEIEPATVAEVVAPTPTASGLAIKIKGVQPGEASLKVMCNGKLRGYFHIWCQKMVFLDVSVGVIQVTSAKHTRHQIMQGRNEYLSTKLPPLLLPPLPPNPPFTVENLETALNNTFMQALISCSVTDVGIVDFDQLPEAQRNAARNFVFDGPEPVFMSSGSMDPRVGFDKAVTDAVYRSLNGVAGLANAHLPGKFHYRIWYLRQPDVHSLETIGAALETPSRDGFMFATGESYYSVLVHEFGHMLGLKHVNEPNKTNKDQLPDHLRLSDKNGAAWHPDDPTNAMGYNSPFNVDLLYSQWKAYERVKTHAGLSPDVGNS</sequence>
<dbReference type="GO" id="GO:0008270">
    <property type="term" value="F:zinc ion binding"/>
    <property type="evidence" value="ECO:0007669"/>
    <property type="project" value="InterPro"/>
</dbReference>
<feature type="domain" description="Peptidase M10 metallopeptidase" evidence="5">
    <location>
        <begin position="316"/>
        <end position="364"/>
    </location>
</feature>
<dbReference type="InterPro" id="IPR024079">
    <property type="entry name" value="MetalloPept_cat_dom_sf"/>
</dbReference>
<dbReference type="SUPFAM" id="SSF55486">
    <property type="entry name" value="Metalloproteases ('zincins'), catalytic domain"/>
    <property type="match status" value="1"/>
</dbReference>
<organism evidence="6 7">
    <name type="scientific">Paracoccus denitrificans</name>
    <dbReference type="NCBI Taxonomy" id="266"/>
    <lineage>
        <taxon>Bacteria</taxon>
        <taxon>Pseudomonadati</taxon>
        <taxon>Pseudomonadota</taxon>
        <taxon>Alphaproteobacteria</taxon>
        <taxon>Rhodobacterales</taxon>
        <taxon>Paracoccaceae</taxon>
        <taxon>Paracoccus</taxon>
    </lineage>
</organism>
<dbReference type="Gene3D" id="3.40.390.10">
    <property type="entry name" value="Collagenase (Catalytic Domain)"/>
    <property type="match status" value="1"/>
</dbReference>
<protein>
    <submittedName>
        <fullName evidence="6">Matrixin family metalloprotease</fullName>
    </submittedName>
</protein>
<dbReference type="EMBL" id="VAFL01000006">
    <property type="protein sequence ID" value="TKW66721.1"/>
    <property type="molecule type" value="Genomic_DNA"/>
</dbReference>
<evidence type="ECO:0000256" key="2">
    <source>
        <dbReference type="ARBA" id="ARBA00022723"/>
    </source>
</evidence>
<dbReference type="GO" id="GO:0006508">
    <property type="term" value="P:proteolysis"/>
    <property type="evidence" value="ECO:0007669"/>
    <property type="project" value="UniProtKB-KW"/>
</dbReference>
<evidence type="ECO:0000256" key="3">
    <source>
        <dbReference type="ARBA" id="ARBA00022801"/>
    </source>
</evidence>
<name>A0A533I7L7_PARDE</name>
<evidence type="ECO:0000256" key="1">
    <source>
        <dbReference type="ARBA" id="ARBA00022670"/>
    </source>
</evidence>
<dbReference type="Proteomes" id="UP000315344">
    <property type="component" value="Unassembled WGS sequence"/>
</dbReference>
<gene>
    <name evidence="6" type="ORF">DI616_09530</name>
</gene>
<evidence type="ECO:0000313" key="6">
    <source>
        <dbReference type="EMBL" id="TKW66721.1"/>
    </source>
</evidence>
<dbReference type="InterPro" id="IPR001818">
    <property type="entry name" value="Pept_M10_metallopeptidase"/>
</dbReference>
<keyword evidence="2" id="KW-0479">Metal-binding</keyword>
<dbReference type="Pfam" id="PF00413">
    <property type="entry name" value="Peptidase_M10"/>
    <property type="match status" value="1"/>
</dbReference>
<reference evidence="6 7" key="1">
    <citation type="journal article" date="2017" name="Nat. Commun.">
        <title>In situ click chemistry generation of cyclooxygenase-2 inhibitors.</title>
        <authorList>
            <person name="Bhardwaj A."/>
            <person name="Kaur J."/>
            <person name="Wuest M."/>
            <person name="Wuest F."/>
        </authorList>
    </citation>
    <scope>NUCLEOTIDE SEQUENCE [LARGE SCALE GENOMIC DNA]</scope>
    <source>
        <strain evidence="6">S2_012_000_R3_94</strain>
    </source>
</reference>
<dbReference type="AlphaFoldDB" id="A0A533I7L7"/>
<dbReference type="GO" id="GO:0004222">
    <property type="term" value="F:metalloendopeptidase activity"/>
    <property type="evidence" value="ECO:0007669"/>
    <property type="project" value="InterPro"/>
</dbReference>
<accession>A0A533I7L7</accession>
<keyword evidence="6" id="KW-0482">Metalloprotease</keyword>
<keyword evidence="4" id="KW-0862">Zinc</keyword>
<keyword evidence="1 6" id="KW-0645">Protease</keyword>
<dbReference type="GO" id="GO:0031012">
    <property type="term" value="C:extracellular matrix"/>
    <property type="evidence" value="ECO:0007669"/>
    <property type="project" value="InterPro"/>
</dbReference>
<evidence type="ECO:0000259" key="5">
    <source>
        <dbReference type="Pfam" id="PF00413"/>
    </source>
</evidence>
<evidence type="ECO:0000313" key="7">
    <source>
        <dbReference type="Proteomes" id="UP000315344"/>
    </source>
</evidence>
<comment type="caution">
    <text evidence="6">The sequence shown here is derived from an EMBL/GenBank/DDBJ whole genome shotgun (WGS) entry which is preliminary data.</text>
</comment>
<proteinExistence type="predicted"/>
<keyword evidence="3" id="KW-0378">Hydrolase</keyword>